<feature type="transmembrane region" description="Helical" evidence="1">
    <location>
        <begin position="27"/>
        <end position="45"/>
    </location>
</feature>
<name>A0A1M4X060_9BACT</name>
<evidence type="ECO:0000256" key="1">
    <source>
        <dbReference type="SAM" id="Phobius"/>
    </source>
</evidence>
<dbReference type="Proteomes" id="UP000184368">
    <property type="component" value="Unassembled WGS sequence"/>
</dbReference>
<protein>
    <submittedName>
        <fullName evidence="2">Uncharacterized protein</fullName>
    </submittedName>
</protein>
<evidence type="ECO:0000313" key="2">
    <source>
        <dbReference type="EMBL" id="SHE86703.1"/>
    </source>
</evidence>
<proteinExistence type="predicted"/>
<keyword evidence="1" id="KW-0472">Membrane</keyword>
<dbReference type="EMBL" id="FQUO01000003">
    <property type="protein sequence ID" value="SHE86703.1"/>
    <property type="molecule type" value="Genomic_DNA"/>
</dbReference>
<evidence type="ECO:0000313" key="3">
    <source>
        <dbReference type="Proteomes" id="UP000184368"/>
    </source>
</evidence>
<keyword evidence="1" id="KW-0812">Transmembrane</keyword>
<keyword evidence="3" id="KW-1185">Reference proteome</keyword>
<reference evidence="2 3" key="1">
    <citation type="submission" date="2016-11" db="EMBL/GenBank/DDBJ databases">
        <authorList>
            <person name="Jaros S."/>
            <person name="Januszkiewicz K."/>
            <person name="Wedrychowicz H."/>
        </authorList>
    </citation>
    <scope>NUCLEOTIDE SEQUENCE [LARGE SCALE GENOMIC DNA]</scope>
    <source>
        <strain evidence="2 3">DSM 26897</strain>
    </source>
</reference>
<sequence length="49" mass="5856">MQEEDFRKLEIDLPRQPVVNQKSWAKAGWVLLLLVLLLMALAYLFRRQD</sequence>
<gene>
    <name evidence="2" type="ORF">SAMN05444008_103199</name>
</gene>
<dbReference type="AlphaFoldDB" id="A0A1M4X060"/>
<keyword evidence="1" id="KW-1133">Transmembrane helix</keyword>
<organism evidence="2 3">
    <name type="scientific">Cnuella takakiae</name>
    <dbReference type="NCBI Taxonomy" id="1302690"/>
    <lineage>
        <taxon>Bacteria</taxon>
        <taxon>Pseudomonadati</taxon>
        <taxon>Bacteroidota</taxon>
        <taxon>Chitinophagia</taxon>
        <taxon>Chitinophagales</taxon>
        <taxon>Chitinophagaceae</taxon>
        <taxon>Cnuella</taxon>
    </lineage>
</organism>
<accession>A0A1M4X060</accession>